<dbReference type="InterPro" id="IPR023296">
    <property type="entry name" value="Glyco_hydro_beta-prop_sf"/>
</dbReference>
<name>A0ABP4HNU2_9ACTN</name>
<organism evidence="1 2">
    <name type="scientific">Streptomyces javensis</name>
    <dbReference type="NCBI Taxonomy" id="114698"/>
    <lineage>
        <taxon>Bacteria</taxon>
        <taxon>Bacillati</taxon>
        <taxon>Actinomycetota</taxon>
        <taxon>Actinomycetes</taxon>
        <taxon>Kitasatosporales</taxon>
        <taxon>Streptomycetaceae</taxon>
        <taxon>Streptomyces</taxon>
        <taxon>Streptomyces violaceusniger group</taxon>
    </lineage>
</organism>
<protein>
    <submittedName>
        <fullName evidence="1">Uncharacterized protein</fullName>
    </submittedName>
</protein>
<keyword evidence="2" id="KW-1185">Reference proteome</keyword>
<dbReference type="EMBL" id="BAAAIH010000021">
    <property type="protein sequence ID" value="GAA1276893.1"/>
    <property type="molecule type" value="Genomic_DNA"/>
</dbReference>
<dbReference type="PANTHER" id="PTHR43301:SF3">
    <property type="entry name" value="ARABINAN ENDO-1,5-ALPHA-L-ARABINOSIDASE A-RELATED"/>
    <property type="match status" value="1"/>
</dbReference>
<evidence type="ECO:0000313" key="2">
    <source>
        <dbReference type="Proteomes" id="UP001500282"/>
    </source>
</evidence>
<dbReference type="Gene3D" id="2.115.10.20">
    <property type="entry name" value="Glycosyl hydrolase domain, family 43"/>
    <property type="match status" value="2"/>
</dbReference>
<evidence type="ECO:0000313" key="1">
    <source>
        <dbReference type="EMBL" id="GAA1276893.1"/>
    </source>
</evidence>
<gene>
    <name evidence="1" type="ORF">GCM10009579_40120</name>
</gene>
<comment type="caution">
    <text evidence="1">The sequence shown here is derived from an EMBL/GenBank/DDBJ whole genome shotgun (WGS) entry which is preliminary data.</text>
</comment>
<proteinExistence type="predicted"/>
<dbReference type="InterPro" id="IPR050727">
    <property type="entry name" value="GH43_arabinanases"/>
</dbReference>
<dbReference type="Proteomes" id="UP001500282">
    <property type="component" value="Unassembled WGS sequence"/>
</dbReference>
<dbReference type="SUPFAM" id="SSF75005">
    <property type="entry name" value="Arabinanase/levansucrase/invertase"/>
    <property type="match status" value="1"/>
</dbReference>
<reference evidence="2" key="1">
    <citation type="journal article" date="2019" name="Int. J. Syst. Evol. Microbiol.">
        <title>The Global Catalogue of Microorganisms (GCM) 10K type strain sequencing project: providing services to taxonomists for standard genome sequencing and annotation.</title>
        <authorList>
            <consortium name="The Broad Institute Genomics Platform"/>
            <consortium name="The Broad Institute Genome Sequencing Center for Infectious Disease"/>
            <person name="Wu L."/>
            <person name="Ma J."/>
        </authorList>
    </citation>
    <scope>NUCLEOTIDE SEQUENCE [LARGE SCALE GENOMIC DNA]</scope>
    <source>
        <strain evidence="2">JCM 11448</strain>
    </source>
</reference>
<sequence>MYYAVSSFGSSNSAIGLATSPSGRAGTWTDRGIVHSTTGGGDSNAIASRPTGTKAIEGPSVVKRNGYYCLFASYDTCCAGTSSTYKIEVGRACSSTTTTTARTTAPRSWTSTC</sequence>
<accession>A0ABP4HNU2</accession>
<dbReference type="PANTHER" id="PTHR43301">
    <property type="entry name" value="ARABINAN ENDO-1,5-ALPHA-L-ARABINOSIDASE"/>
    <property type="match status" value="1"/>
</dbReference>